<gene>
    <name evidence="2" type="ORF">CY0110_29649</name>
</gene>
<name>A3INM5_9CHRO</name>
<reference evidence="2 3" key="1">
    <citation type="submission" date="2007-03" db="EMBL/GenBank/DDBJ databases">
        <authorList>
            <person name="Stal L."/>
            <person name="Ferriera S."/>
            <person name="Johnson J."/>
            <person name="Kravitz S."/>
            <person name="Beeson K."/>
            <person name="Sutton G."/>
            <person name="Rogers Y.-H."/>
            <person name="Friedman R."/>
            <person name="Frazier M."/>
            <person name="Venter J.C."/>
        </authorList>
    </citation>
    <scope>NUCLEOTIDE SEQUENCE [LARGE SCALE GENOMIC DNA]</scope>
    <source>
        <strain evidence="2 3">CCY0110</strain>
    </source>
</reference>
<keyword evidence="3" id="KW-1185">Reference proteome</keyword>
<dbReference type="RefSeq" id="WP_008274995.1">
    <property type="nucleotide sequence ID" value="NZ_AAXW01000010.1"/>
</dbReference>
<dbReference type="InterPro" id="IPR054181">
    <property type="entry name" value="DUF6888"/>
</dbReference>
<protein>
    <recommendedName>
        <fullName evidence="1">DUF6888 domain-containing protein</fullName>
    </recommendedName>
</protein>
<organism evidence="2 3">
    <name type="scientific">Crocosphaera chwakensis CCY0110</name>
    <dbReference type="NCBI Taxonomy" id="391612"/>
    <lineage>
        <taxon>Bacteria</taxon>
        <taxon>Bacillati</taxon>
        <taxon>Cyanobacteriota</taxon>
        <taxon>Cyanophyceae</taxon>
        <taxon>Oscillatoriophycideae</taxon>
        <taxon>Chroococcales</taxon>
        <taxon>Aphanothecaceae</taxon>
        <taxon>Crocosphaera</taxon>
        <taxon>Crocosphaera chwakensis</taxon>
    </lineage>
</organism>
<dbReference type="OrthoDB" id="535637at2"/>
<proteinExistence type="predicted"/>
<accession>A3INM5</accession>
<dbReference type="EMBL" id="AAXW01000010">
    <property type="protein sequence ID" value="EAZ91923.1"/>
    <property type="molecule type" value="Genomic_DNA"/>
</dbReference>
<sequence>MPTELQLLKCLILCQILSNCYQPIQLIRFDETRKEIFIIAGELGTIEITIFEQGQWRYDVTET</sequence>
<dbReference type="Proteomes" id="UP000003781">
    <property type="component" value="Unassembled WGS sequence"/>
</dbReference>
<evidence type="ECO:0000313" key="3">
    <source>
        <dbReference type="Proteomes" id="UP000003781"/>
    </source>
</evidence>
<evidence type="ECO:0000259" key="1">
    <source>
        <dbReference type="Pfam" id="PF21828"/>
    </source>
</evidence>
<evidence type="ECO:0000313" key="2">
    <source>
        <dbReference type="EMBL" id="EAZ91923.1"/>
    </source>
</evidence>
<feature type="domain" description="DUF6888" evidence="1">
    <location>
        <begin position="1"/>
        <end position="57"/>
    </location>
</feature>
<dbReference type="AlphaFoldDB" id="A3INM5"/>
<comment type="caution">
    <text evidence="2">The sequence shown here is derived from an EMBL/GenBank/DDBJ whole genome shotgun (WGS) entry which is preliminary data.</text>
</comment>
<dbReference type="eggNOG" id="ENOG5033BPI">
    <property type="taxonomic scope" value="Bacteria"/>
</dbReference>
<dbReference type="Pfam" id="PF21828">
    <property type="entry name" value="DUF6888"/>
    <property type="match status" value="1"/>
</dbReference>